<dbReference type="InterPro" id="IPR000878">
    <property type="entry name" value="4pyrrol_Mease"/>
</dbReference>
<dbReference type="RefSeq" id="WP_060687452.1">
    <property type="nucleotide sequence ID" value="NZ_LGKN01000005.1"/>
</dbReference>
<evidence type="ECO:0000256" key="4">
    <source>
        <dbReference type="ARBA" id="ARBA00022679"/>
    </source>
</evidence>
<keyword evidence="2" id="KW-0169">Cobalamin biosynthesis</keyword>
<keyword evidence="5" id="KW-0949">S-adenosyl-L-methionine</keyword>
<evidence type="ECO:0000313" key="8">
    <source>
        <dbReference type="Proteomes" id="UP000050502"/>
    </source>
</evidence>
<comment type="caution">
    <text evidence="7">The sequence shown here is derived from an EMBL/GenBank/DDBJ whole genome shotgun (WGS) entry which is preliminary data.</text>
</comment>
<name>A0A0P6YUU6_9CHLR</name>
<dbReference type="AlphaFoldDB" id="A0A0P6YUU6"/>
<dbReference type="PATRIC" id="fig|872965.6.peg.1644"/>
<dbReference type="Gene3D" id="3.30.950.10">
    <property type="entry name" value="Methyltransferase, Cobalt-precorrin-4 Transmethylase, Domain 2"/>
    <property type="match status" value="1"/>
</dbReference>
<dbReference type="CDD" id="cd02440">
    <property type="entry name" value="AdoMet_MTases"/>
    <property type="match status" value="1"/>
</dbReference>
<dbReference type="InterPro" id="IPR029063">
    <property type="entry name" value="SAM-dependent_MTases_sf"/>
</dbReference>
<dbReference type="NCBIfam" id="TIGR02469">
    <property type="entry name" value="CbiT"/>
    <property type="match status" value="1"/>
</dbReference>
<dbReference type="PANTHER" id="PTHR43182:SF1">
    <property type="entry name" value="COBALT-PRECORRIN-7 C(5)-METHYLTRANSFERASE"/>
    <property type="match status" value="1"/>
</dbReference>
<evidence type="ECO:0000259" key="6">
    <source>
        <dbReference type="Pfam" id="PF00590"/>
    </source>
</evidence>
<dbReference type="Gene3D" id="3.40.1010.10">
    <property type="entry name" value="Cobalt-precorrin-4 Transmethylase, Domain 1"/>
    <property type="match status" value="1"/>
</dbReference>
<dbReference type="InterPro" id="IPR014008">
    <property type="entry name" value="Cbl_synth_MTase_CbiT"/>
</dbReference>
<dbReference type="EMBL" id="LGKN01000005">
    <property type="protein sequence ID" value="KPL87582.1"/>
    <property type="molecule type" value="Genomic_DNA"/>
</dbReference>
<evidence type="ECO:0000256" key="5">
    <source>
        <dbReference type="ARBA" id="ARBA00022691"/>
    </source>
</evidence>
<keyword evidence="3 7" id="KW-0489">Methyltransferase</keyword>
<feature type="domain" description="Tetrapyrrole methylase" evidence="6">
    <location>
        <begin position="18"/>
        <end position="199"/>
    </location>
</feature>
<dbReference type="SUPFAM" id="SSF53790">
    <property type="entry name" value="Tetrapyrrole methylase"/>
    <property type="match status" value="1"/>
</dbReference>
<dbReference type="InterPro" id="IPR014776">
    <property type="entry name" value="4pyrrole_Mease_sub2"/>
</dbReference>
<dbReference type="SUPFAM" id="SSF53335">
    <property type="entry name" value="S-adenosyl-L-methionine-dependent methyltransferases"/>
    <property type="match status" value="1"/>
</dbReference>
<accession>A0A0P6YUU6</accession>
<dbReference type="Proteomes" id="UP000050502">
    <property type="component" value="Unassembled WGS sequence"/>
</dbReference>
<dbReference type="PANTHER" id="PTHR43182">
    <property type="entry name" value="COBALT-PRECORRIN-6B C(15)-METHYLTRANSFERASE (DECARBOXYLATING)"/>
    <property type="match status" value="1"/>
</dbReference>
<evidence type="ECO:0000256" key="2">
    <source>
        <dbReference type="ARBA" id="ARBA00022573"/>
    </source>
</evidence>
<keyword evidence="4 7" id="KW-0808">Transferase</keyword>
<proteinExistence type="predicted"/>
<dbReference type="GO" id="GO:0008276">
    <property type="term" value="F:protein methyltransferase activity"/>
    <property type="evidence" value="ECO:0007669"/>
    <property type="project" value="InterPro"/>
</dbReference>
<dbReference type="InterPro" id="IPR035996">
    <property type="entry name" value="4pyrrol_Methylase_sf"/>
</dbReference>
<gene>
    <name evidence="7" type="ORF">SE16_08020</name>
</gene>
<dbReference type="Pfam" id="PF00590">
    <property type="entry name" value="TP_methylase"/>
    <property type="match status" value="1"/>
</dbReference>
<dbReference type="GO" id="GO:0032259">
    <property type="term" value="P:methylation"/>
    <property type="evidence" value="ECO:0007669"/>
    <property type="project" value="UniProtKB-KW"/>
</dbReference>
<evidence type="ECO:0000256" key="3">
    <source>
        <dbReference type="ARBA" id="ARBA00022603"/>
    </source>
</evidence>
<dbReference type="GO" id="GO:0009236">
    <property type="term" value="P:cobalamin biosynthetic process"/>
    <property type="evidence" value="ECO:0007669"/>
    <property type="project" value="UniProtKB-UniPathway"/>
</dbReference>
<dbReference type="PIRSF" id="PIRSF036428">
    <property type="entry name" value="CobL"/>
    <property type="match status" value="1"/>
</dbReference>
<dbReference type="CDD" id="cd11644">
    <property type="entry name" value="Precorrin-6Y-MT"/>
    <property type="match status" value="1"/>
</dbReference>
<dbReference type="Gene3D" id="3.40.50.150">
    <property type="entry name" value="Vaccinia Virus protein VP39"/>
    <property type="match status" value="1"/>
</dbReference>
<dbReference type="UniPathway" id="UPA00148"/>
<dbReference type="InterPro" id="IPR012818">
    <property type="entry name" value="CbiE"/>
</dbReference>
<dbReference type="NCBIfam" id="TIGR02467">
    <property type="entry name" value="CbiE"/>
    <property type="match status" value="1"/>
</dbReference>
<dbReference type="InterPro" id="IPR014777">
    <property type="entry name" value="4pyrrole_Mease_sub1"/>
</dbReference>
<sequence length="409" mass="43946">MSRVSSHQPPIHIIGVNGRADRLPPHLQTLLAQADLLVGGRRHLADAPTPHAERLPIGNNIAQVVDAVRAAWTQGRRVVVLASGDPLCYGIGATLRRFFPAEALRIHPAPSAFQLAFAALGEPWHDAALLSAHARPLADVVAQALVAPKAAILTDPVQTPAVVARALLDAGMPPDAPAAVCENLALPDERIWRGTLAAAAQTDFAPLNVFVVWQPAPPRSPEPPGIPDHLFATDARQITKREIRLLVLAELRVRPGEVVWDIGAGSGAVSIELACAVPSARCFAVERRAHMFAHLCTNLNRFPAPNVHAVLGEAPDACADWPAPHAVFIGGSGGRLAEILAAVRARLRPGGRLVCTLATLDNLYHVRRVLPTARWYQVQINHGVPIGASERLRAENPIWIVCYQHEEQP</sequence>
<protein>
    <submittedName>
        <fullName evidence="7">Precorrin-6Y C5,15-methyltransferase</fullName>
    </submittedName>
</protein>
<organism evidence="7 8">
    <name type="scientific">Ardenticatena maritima</name>
    <dbReference type="NCBI Taxonomy" id="872965"/>
    <lineage>
        <taxon>Bacteria</taxon>
        <taxon>Bacillati</taxon>
        <taxon>Chloroflexota</taxon>
        <taxon>Ardenticatenia</taxon>
        <taxon>Ardenticatenales</taxon>
        <taxon>Ardenticatenaceae</taxon>
        <taxon>Ardenticatena</taxon>
    </lineage>
</organism>
<reference evidence="7 8" key="1">
    <citation type="submission" date="2015-07" db="EMBL/GenBank/DDBJ databases">
        <title>Whole genome sequence of Ardenticatena maritima DSM 23922.</title>
        <authorList>
            <person name="Hemp J."/>
            <person name="Ward L.M."/>
            <person name="Pace L.A."/>
            <person name="Fischer W.W."/>
        </authorList>
    </citation>
    <scope>NUCLEOTIDE SEQUENCE [LARGE SCALE GENOMIC DNA]</scope>
    <source>
        <strain evidence="7 8">110S</strain>
    </source>
</reference>
<dbReference type="InterPro" id="IPR006365">
    <property type="entry name" value="Cbl_synth_CobL"/>
</dbReference>
<evidence type="ECO:0000313" key="7">
    <source>
        <dbReference type="EMBL" id="KPL87582.1"/>
    </source>
</evidence>
<dbReference type="InterPro" id="IPR050714">
    <property type="entry name" value="Cobalamin_biosynth_MTase"/>
</dbReference>
<evidence type="ECO:0000256" key="1">
    <source>
        <dbReference type="ARBA" id="ARBA00004953"/>
    </source>
</evidence>
<comment type="pathway">
    <text evidence="1">Cofactor biosynthesis; adenosylcobalamin biosynthesis.</text>
</comment>